<evidence type="ECO:0000256" key="2">
    <source>
        <dbReference type="SAM" id="MobiDB-lite"/>
    </source>
</evidence>
<reference evidence="4 5" key="1">
    <citation type="submission" date="2021-03" db="EMBL/GenBank/DDBJ databases">
        <title>Whole genome sequence of Jiella sp. MQZ13P-4.</title>
        <authorList>
            <person name="Tuo L."/>
        </authorList>
    </citation>
    <scope>NUCLEOTIDE SEQUENCE [LARGE SCALE GENOMIC DNA]</scope>
    <source>
        <strain evidence="4 5">MQZ13P-4</strain>
    </source>
</reference>
<dbReference type="InterPro" id="IPR036162">
    <property type="entry name" value="Resolvase-like_N_sf"/>
</dbReference>
<sequence length="97" mass="10680">ARFRSLAQPWADTDDSTGRLMLAILGGLADVERDLIKTRTAEGRARAKARGVKMGRRPKLTPAQKAEALERKANGEPHMSIARSFNVSNQTIGRLRP</sequence>
<evidence type="ECO:0000313" key="5">
    <source>
        <dbReference type="Proteomes" id="UP000664288"/>
    </source>
</evidence>
<feature type="compositionally biased region" description="Basic residues" evidence="2">
    <location>
        <begin position="46"/>
        <end position="59"/>
    </location>
</feature>
<dbReference type="EMBL" id="JAFMPY010000036">
    <property type="protein sequence ID" value="MBO0906267.1"/>
    <property type="molecule type" value="Genomic_DNA"/>
</dbReference>
<feature type="region of interest" description="Disordered" evidence="2">
    <location>
        <begin position="46"/>
        <end position="79"/>
    </location>
</feature>
<gene>
    <name evidence="4" type="ORF">J1C47_21665</name>
</gene>
<dbReference type="SUPFAM" id="SSF46689">
    <property type="entry name" value="Homeodomain-like"/>
    <property type="match status" value="1"/>
</dbReference>
<dbReference type="SUPFAM" id="SSF53041">
    <property type="entry name" value="Resolvase-like"/>
    <property type="match status" value="1"/>
</dbReference>
<feature type="non-terminal residue" evidence="4">
    <location>
        <position position="1"/>
    </location>
</feature>
<comment type="similarity">
    <text evidence="1">Belongs to the site-specific recombinase resolvase family.</text>
</comment>
<dbReference type="CDD" id="cd00569">
    <property type="entry name" value="HTH_Hin_like"/>
    <property type="match status" value="1"/>
</dbReference>
<dbReference type="InterPro" id="IPR006119">
    <property type="entry name" value="Resolv_N"/>
</dbReference>
<accession>A0ABS3J9C1</accession>
<feature type="domain" description="Resolvase/invertase-type recombinase catalytic" evidence="3">
    <location>
        <begin position="1"/>
        <end position="51"/>
    </location>
</feature>
<dbReference type="InterPro" id="IPR006120">
    <property type="entry name" value="Resolvase_HTH_dom"/>
</dbReference>
<evidence type="ECO:0000313" key="4">
    <source>
        <dbReference type="EMBL" id="MBO0906267.1"/>
    </source>
</evidence>
<name>A0ABS3J9C1_9HYPH</name>
<evidence type="ECO:0000256" key="1">
    <source>
        <dbReference type="ARBA" id="ARBA00009913"/>
    </source>
</evidence>
<dbReference type="Gene3D" id="1.10.10.60">
    <property type="entry name" value="Homeodomain-like"/>
    <property type="match status" value="1"/>
</dbReference>
<dbReference type="Pfam" id="PF02796">
    <property type="entry name" value="HTH_7"/>
    <property type="match status" value="1"/>
</dbReference>
<keyword evidence="5" id="KW-1185">Reference proteome</keyword>
<evidence type="ECO:0000259" key="3">
    <source>
        <dbReference type="PROSITE" id="PS51736"/>
    </source>
</evidence>
<protein>
    <submittedName>
        <fullName evidence="4">Recombinase family protein</fullName>
    </submittedName>
</protein>
<dbReference type="PROSITE" id="PS51736">
    <property type="entry name" value="RECOMBINASES_3"/>
    <property type="match status" value="1"/>
</dbReference>
<organism evidence="4 5">
    <name type="scientific">Jiella sonneratiae</name>
    <dbReference type="NCBI Taxonomy" id="2816856"/>
    <lineage>
        <taxon>Bacteria</taxon>
        <taxon>Pseudomonadati</taxon>
        <taxon>Pseudomonadota</taxon>
        <taxon>Alphaproteobacteria</taxon>
        <taxon>Hyphomicrobiales</taxon>
        <taxon>Aurantimonadaceae</taxon>
        <taxon>Jiella</taxon>
    </lineage>
</organism>
<comment type="caution">
    <text evidence="4">The sequence shown here is derived from an EMBL/GenBank/DDBJ whole genome shotgun (WGS) entry which is preliminary data.</text>
</comment>
<dbReference type="InterPro" id="IPR009057">
    <property type="entry name" value="Homeodomain-like_sf"/>
</dbReference>
<dbReference type="Proteomes" id="UP000664288">
    <property type="component" value="Unassembled WGS sequence"/>
</dbReference>
<dbReference type="Gene3D" id="3.40.50.1390">
    <property type="entry name" value="Resolvase, N-terminal catalytic domain"/>
    <property type="match status" value="1"/>
</dbReference>
<dbReference type="RefSeq" id="WP_207352899.1">
    <property type="nucleotide sequence ID" value="NZ_JAFMPY010000036.1"/>
</dbReference>
<dbReference type="Pfam" id="PF00239">
    <property type="entry name" value="Resolvase"/>
    <property type="match status" value="1"/>
</dbReference>
<proteinExistence type="inferred from homology"/>